<proteinExistence type="predicted"/>
<sequence>MIACKLAALAPERLCSLALLNAIGGGFECFPKLNRQKMSLAYRFLRAKSPEKRAHVALETHYTKVIFLRLNGCMSIYFLG</sequence>
<evidence type="ECO:0000313" key="1">
    <source>
        <dbReference type="EMBL" id="KAF3338700.1"/>
    </source>
</evidence>
<gene>
    <name evidence="1" type="ORF">FCM35_KLT17537</name>
</gene>
<accession>A0A833VRH5</accession>
<keyword evidence="2" id="KW-1185">Reference proteome</keyword>
<dbReference type="AlphaFoldDB" id="A0A833VRH5"/>
<dbReference type="OrthoDB" id="19657at2759"/>
<reference evidence="1" key="1">
    <citation type="submission" date="2020-01" db="EMBL/GenBank/DDBJ databases">
        <title>Genome sequence of Kobresia littledalei, the first chromosome-level genome in the family Cyperaceae.</title>
        <authorList>
            <person name="Qu G."/>
        </authorList>
    </citation>
    <scope>NUCLEOTIDE SEQUENCE</scope>
    <source>
        <strain evidence="1">C.B.Clarke</strain>
        <tissue evidence="1">Leaf</tissue>
    </source>
</reference>
<dbReference type="Proteomes" id="UP000623129">
    <property type="component" value="Unassembled WGS sequence"/>
</dbReference>
<comment type="caution">
    <text evidence="1">The sequence shown here is derived from an EMBL/GenBank/DDBJ whole genome shotgun (WGS) entry which is preliminary data.</text>
</comment>
<organism evidence="1 2">
    <name type="scientific">Carex littledalei</name>
    <dbReference type="NCBI Taxonomy" id="544730"/>
    <lineage>
        <taxon>Eukaryota</taxon>
        <taxon>Viridiplantae</taxon>
        <taxon>Streptophyta</taxon>
        <taxon>Embryophyta</taxon>
        <taxon>Tracheophyta</taxon>
        <taxon>Spermatophyta</taxon>
        <taxon>Magnoliopsida</taxon>
        <taxon>Liliopsida</taxon>
        <taxon>Poales</taxon>
        <taxon>Cyperaceae</taxon>
        <taxon>Cyperoideae</taxon>
        <taxon>Cariceae</taxon>
        <taxon>Carex</taxon>
        <taxon>Carex subgen. Euthyceras</taxon>
    </lineage>
</organism>
<name>A0A833VRH5_9POAL</name>
<dbReference type="EMBL" id="SWLB01000005">
    <property type="protein sequence ID" value="KAF3338700.1"/>
    <property type="molecule type" value="Genomic_DNA"/>
</dbReference>
<evidence type="ECO:0000313" key="2">
    <source>
        <dbReference type="Proteomes" id="UP000623129"/>
    </source>
</evidence>
<protein>
    <submittedName>
        <fullName evidence="1">Uncharacterized protein</fullName>
    </submittedName>
</protein>